<proteinExistence type="inferred from homology"/>
<evidence type="ECO:0000259" key="12">
    <source>
        <dbReference type="PROSITE" id="PS51144"/>
    </source>
</evidence>
<evidence type="ECO:0000256" key="11">
    <source>
        <dbReference type="SAM" id="Phobius"/>
    </source>
</evidence>
<evidence type="ECO:0000313" key="13">
    <source>
        <dbReference type="EMBL" id="SOC05689.1"/>
    </source>
</evidence>
<keyword evidence="11" id="KW-0472">Membrane</keyword>
<dbReference type="GO" id="GO:0004089">
    <property type="term" value="F:carbonate dehydratase activity"/>
    <property type="evidence" value="ECO:0007669"/>
    <property type="project" value="UniProtKB-UniRule"/>
</dbReference>
<dbReference type="PANTHER" id="PTHR18952">
    <property type="entry name" value="CARBONIC ANHYDRASE"/>
    <property type="match status" value="1"/>
</dbReference>
<name>A0A285SDP0_9BACL</name>
<keyword evidence="11" id="KW-0812">Transmembrane</keyword>
<dbReference type="AlphaFoldDB" id="A0A285SDP0"/>
<keyword evidence="11" id="KW-1133">Transmembrane helix</keyword>
<evidence type="ECO:0000256" key="4">
    <source>
        <dbReference type="ARBA" id="ARBA00012925"/>
    </source>
</evidence>
<dbReference type="InterPro" id="IPR036398">
    <property type="entry name" value="CA_dom_sf"/>
</dbReference>
<feature type="transmembrane region" description="Helical" evidence="11">
    <location>
        <begin position="7"/>
        <end position="24"/>
    </location>
</feature>
<evidence type="ECO:0000256" key="2">
    <source>
        <dbReference type="ARBA" id="ARBA00002904"/>
    </source>
</evidence>
<evidence type="ECO:0000256" key="3">
    <source>
        <dbReference type="ARBA" id="ARBA00010718"/>
    </source>
</evidence>
<dbReference type="EC" id="4.2.1.1" evidence="4 10"/>
<organism evidence="13 14">
    <name type="scientific">Ureibacillus xyleni</name>
    <dbReference type="NCBI Taxonomy" id="614648"/>
    <lineage>
        <taxon>Bacteria</taxon>
        <taxon>Bacillati</taxon>
        <taxon>Bacillota</taxon>
        <taxon>Bacilli</taxon>
        <taxon>Bacillales</taxon>
        <taxon>Caryophanaceae</taxon>
        <taxon>Ureibacillus</taxon>
    </lineage>
</organism>
<dbReference type="RefSeq" id="WP_097073057.1">
    <property type="nucleotide sequence ID" value="NZ_OBMQ01000004.1"/>
</dbReference>
<dbReference type="Proteomes" id="UP000219636">
    <property type="component" value="Unassembled WGS sequence"/>
</dbReference>
<dbReference type="InterPro" id="IPR001148">
    <property type="entry name" value="CA_dom"/>
</dbReference>
<dbReference type="SUPFAM" id="SSF51069">
    <property type="entry name" value="Carbonic anhydrase"/>
    <property type="match status" value="1"/>
</dbReference>
<dbReference type="InterPro" id="IPR041891">
    <property type="entry name" value="Alpha_CA_prokaryot-like"/>
</dbReference>
<evidence type="ECO:0000256" key="7">
    <source>
        <dbReference type="ARBA" id="ARBA00022833"/>
    </source>
</evidence>
<protein>
    <recommendedName>
        <fullName evidence="5 10">Carbonic anhydrase</fullName>
        <ecNumber evidence="4 10">4.2.1.1</ecNumber>
    </recommendedName>
</protein>
<keyword evidence="14" id="KW-1185">Reference proteome</keyword>
<evidence type="ECO:0000256" key="6">
    <source>
        <dbReference type="ARBA" id="ARBA00022723"/>
    </source>
</evidence>
<evidence type="ECO:0000256" key="10">
    <source>
        <dbReference type="RuleBase" id="RU367011"/>
    </source>
</evidence>
<evidence type="ECO:0000256" key="1">
    <source>
        <dbReference type="ARBA" id="ARBA00001947"/>
    </source>
</evidence>
<dbReference type="PROSITE" id="PS00162">
    <property type="entry name" value="ALPHA_CA_1"/>
    <property type="match status" value="1"/>
</dbReference>
<keyword evidence="7 10" id="KW-0862">Zinc</keyword>
<dbReference type="InterPro" id="IPR018338">
    <property type="entry name" value="Carbonic_anhydrase_a-class_CS"/>
</dbReference>
<dbReference type="OrthoDB" id="5327615at2"/>
<dbReference type="SMART" id="SM01057">
    <property type="entry name" value="Carb_anhydrase"/>
    <property type="match status" value="1"/>
</dbReference>
<sequence length="269" mass="30751">MRKNYIFAYLTFAVVLALVAYFTMDTTEQAPVESEEQLTVNWSYEGENGPAQWVNVNADYEACGKGELQSPINIEISNTAKEELDEQIKLNYEEALFEIENNGHTIEANSTTQDNSLMIDDEEYKLTGIHFHSPSEHQINGQYFDMEAHLFHESKDGELAIIGLFIESGKENKQLAEMWANMPKDGTEAVKVLKNPINLEQLLPEEKNVYQYVGSLTAPPCTEGVNWFVLEQPIEMSNEQINQFSSIFLQNNRPIQQLNNRDVFKIELD</sequence>
<dbReference type="PANTHER" id="PTHR18952:SF265">
    <property type="entry name" value="CARBONIC ANHYDRASE"/>
    <property type="match status" value="1"/>
</dbReference>
<feature type="domain" description="Alpha-carbonic anhydrase" evidence="12">
    <location>
        <begin position="40"/>
        <end position="267"/>
    </location>
</feature>
<evidence type="ECO:0000313" key="14">
    <source>
        <dbReference type="Proteomes" id="UP000219636"/>
    </source>
</evidence>
<comment type="cofactor">
    <cofactor evidence="1 10">
        <name>Zn(2+)</name>
        <dbReference type="ChEBI" id="CHEBI:29105"/>
    </cofactor>
</comment>
<comment type="catalytic activity">
    <reaction evidence="9 10">
        <text>hydrogencarbonate + H(+) = CO2 + H2O</text>
        <dbReference type="Rhea" id="RHEA:10748"/>
        <dbReference type="ChEBI" id="CHEBI:15377"/>
        <dbReference type="ChEBI" id="CHEBI:15378"/>
        <dbReference type="ChEBI" id="CHEBI:16526"/>
        <dbReference type="ChEBI" id="CHEBI:17544"/>
        <dbReference type="EC" id="4.2.1.1"/>
    </reaction>
</comment>
<dbReference type="InterPro" id="IPR023561">
    <property type="entry name" value="Carbonic_anhydrase_a-class"/>
</dbReference>
<dbReference type="EMBL" id="OBMQ01000004">
    <property type="protein sequence ID" value="SOC05689.1"/>
    <property type="molecule type" value="Genomic_DNA"/>
</dbReference>
<keyword evidence="6 10" id="KW-0479">Metal-binding</keyword>
<accession>A0A285SDP0</accession>
<evidence type="ECO:0000256" key="8">
    <source>
        <dbReference type="ARBA" id="ARBA00023239"/>
    </source>
</evidence>
<keyword evidence="8 10" id="KW-0456">Lyase</keyword>
<comment type="function">
    <text evidence="2 10">Reversible hydration of carbon dioxide.</text>
</comment>
<gene>
    <name evidence="13" type="ORF">SAMN05880501_10496</name>
</gene>
<dbReference type="PROSITE" id="PS51144">
    <property type="entry name" value="ALPHA_CA_2"/>
    <property type="match status" value="1"/>
</dbReference>
<dbReference type="GO" id="GO:0008270">
    <property type="term" value="F:zinc ion binding"/>
    <property type="evidence" value="ECO:0007669"/>
    <property type="project" value="UniProtKB-UniRule"/>
</dbReference>
<comment type="similarity">
    <text evidence="3 10">Belongs to the alpha-carbonic anhydrase family.</text>
</comment>
<evidence type="ECO:0000256" key="5">
    <source>
        <dbReference type="ARBA" id="ARBA00014628"/>
    </source>
</evidence>
<reference evidence="14" key="1">
    <citation type="submission" date="2017-08" db="EMBL/GenBank/DDBJ databases">
        <authorList>
            <person name="Varghese N."/>
            <person name="Submissions S."/>
        </authorList>
    </citation>
    <scope>NUCLEOTIDE SEQUENCE [LARGE SCALE GENOMIC DNA]</scope>
    <source>
        <strain evidence="14">JC22</strain>
    </source>
</reference>
<dbReference type="CDD" id="cd03124">
    <property type="entry name" value="alpha_CA_prokaryotic_like"/>
    <property type="match status" value="1"/>
</dbReference>
<dbReference type="Pfam" id="PF00194">
    <property type="entry name" value="Carb_anhydrase"/>
    <property type="match status" value="1"/>
</dbReference>
<dbReference type="Gene3D" id="3.10.200.10">
    <property type="entry name" value="Alpha carbonic anhydrase"/>
    <property type="match status" value="1"/>
</dbReference>
<evidence type="ECO:0000256" key="9">
    <source>
        <dbReference type="ARBA" id="ARBA00048348"/>
    </source>
</evidence>